<feature type="domain" description="P2X purinoreceptor 7 intracellular" evidence="2">
    <location>
        <begin position="315"/>
        <end position="453"/>
    </location>
</feature>
<feature type="region of interest" description="Disordered" evidence="1">
    <location>
        <begin position="445"/>
        <end position="467"/>
    </location>
</feature>
<dbReference type="Pfam" id="PF20478">
    <property type="entry name" value="P2RX7_C"/>
    <property type="match status" value="1"/>
</dbReference>
<feature type="compositionally biased region" description="Low complexity" evidence="1">
    <location>
        <begin position="79"/>
        <end position="93"/>
    </location>
</feature>
<feature type="region of interest" description="Disordered" evidence="1">
    <location>
        <begin position="275"/>
        <end position="325"/>
    </location>
</feature>
<keyword evidence="4" id="KW-1185">Reference proteome</keyword>
<dbReference type="EMBL" id="JAACNH010000884">
    <property type="protein sequence ID" value="KAG8430515.1"/>
    <property type="molecule type" value="Genomic_DNA"/>
</dbReference>
<dbReference type="InterPro" id="IPR046815">
    <property type="entry name" value="P2RX7_C"/>
</dbReference>
<dbReference type="PANTHER" id="PTHR36981:SF5">
    <property type="entry name" value="P2X PURINOCEPTOR 7-LIKE"/>
    <property type="match status" value="1"/>
</dbReference>
<dbReference type="Proteomes" id="UP000812440">
    <property type="component" value="Unassembled WGS sequence"/>
</dbReference>
<feature type="region of interest" description="Disordered" evidence="1">
    <location>
        <begin position="67"/>
        <end position="93"/>
    </location>
</feature>
<name>A0A8T2IBU5_9PIPI</name>
<organism evidence="3 4">
    <name type="scientific">Hymenochirus boettgeri</name>
    <name type="common">Congo dwarf clawed frog</name>
    <dbReference type="NCBI Taxonomy" id="247094"/>
    <lineage>
        <taxon>Eukaryota</taxon>
        <taxon>Metazoa</taxon>
        <taxon>Chordata</taxon>
        <taxon>Craniata</taxon>
        <taxon>Vertebrata</taxon>
        <taxon>Euteleostomi</taxon>
        <taxon>Amphibia</taxon>
        <taxon>Batrachia</taxon>
        <taxon>Anura</taxon>
        <taxon>Pipoidea</taxon>
        <taxon>Pipidae</taxon>
        <taxon>Pipinae</taxon>
        <taxon>Hymenochirus</taxon>
    </lineage>
</organism>
<feature type="compositionally biased region" description="Basic and acidic residues" evidence="1">
    <location>
        <begin position="457"/>
        <end position="467"/>
    </location>
</feature>
<evidence type="ECO:0000259" key="2">
    <source>
        <dbReference type="Pfam" id="PF20478"/>
    </source>
</evidence>
<feature type="compositionally biased region" description="Low complexity" evidence="1">
    <location>
        <begin position="307"/>
        <end position="316"/>
    </location>
</feature>
<reference evidence="3" key="1">
    <citation type="thesis" date="2020" institute="ProQuest LLC" country="789 East Eisenhower Parkway, Ann Arbor, MI, USA">
        <title>Comparative Genomics and Chromosome Evolution.</title>
        <authorList>
            <person name="Mudd A.B."/>
        </authorList>
    </citation>
    <scope>NUCLEOTIDE SEQUENCE</scope>
    <source>
        <strain evidence="3">Female2</strain>
        <tissue evidence="3">Blood</tissue>
    </source>
</reference>
<dbReference type="OrthoDB" id="9909764at2759"/>
<protein>
    <recommendedName>
        <fullName evidence="2">P2X purinoreceptor 7 intracellular domain-containing protein</fullName>
    </recommendedName>
</protein>
<comment type="caution">
    <text evidence="3">The sequence shown here is derived from an EMBL/GenBank/DDBJ whole genome shotgun (WGS) entry which is preliminary data.</text>
</comment>
<gene>
    <name evidence="3" type="ORF">GDO86_020457</name>
</gene>
<dbReference type="AlphaFoldDB" id="A0A8T2IBU5"/>
<evidence type="ECO:0000313" key="4">
    <source>
        <dbReference type="Proteomes" id="UP000812440"/>
    </source>
</evidence>
<proteinExistence type="predicted"/>
<evidence type="ECO:0000256" key="1">
    <source>
        <dbReference type="SAM" id="MobiDB-lite"/>
    </source>
</evidence>
<sequence>MKCLLYKEIVPTGSLVAILLVAGNSRVLHIVTLWDKQTGPSNHYPSSPILHLQPGLLGFKPEMSKRKNNRNENYLNPMESSTSPPTESGIPETGPEILQIKIEEEEPYWEHHLNPMESSAGPIHVGGFLEVQRPEVKLKEEEPQSIGHVNPMQSSAYVPRIGGLQDMGPEISQIKKEEPDWAGHLNPNEQPTDPLTGEGIPGMEPEIIQIKIEKEEPDWEDHQNPMESSAGLLTNGAPDIIVKQEQNPRLSVDEAESKRRWDELMERLKNRPELQGKFRSFQNDPSLKRMRGEVAGSSEESTDDSSEGSSYGSDSESSSDHDPNKRAGKIDWCICGNCCPMNNELESLCCMEIDQIKKQIPTEATCITANSDIMFECTDRRRVDINFKSTNPKLARYPKDADLMQYLRKSAYRLFVVHVYDFLGVKYRKPIPSCFINKVRSSFPDPPGKKKGLFDPQDYHAEEMALD</sequence>
<evidence type="ECO:0000313" key="3">
    <source>
        <dbReference type="EMBL" id="KAG8430515.1"/>
    </source>
</evidence>
<accession>A0A8T2IBU5</accession>
<dbReference type="PANTHER" id="PTHR36981">
    <property type="entry name" value="ZGC:195170"/>
    <property type="match status" value="1"/>
</dbReference>